<feature type="region of interest" description="Disordered" evidence="1">
    <location>
        <begin position="715"/>
        <end position="777"/>
    </location>
</feature>
<feature type="compositionally biased region" description="Polar residues" evidence="1">
    <location>
        <begin position="372"/>
        <end position="398"/>
    </location>
</feature>
<feature type="region of interest" description="Disordered" evidence="1">
    <location>
        <begin position="538"/>
        <end position="665"/>
    </location>
</feature>
<reference evidence="2" key="1">
    <citation type="submission" date="2021-03" db="EMBL/GenBank/DDBJ databases">
        <authorList>
            <person name="Tagirdzhanova G."/>
        </authorList>
    </citation>
    <scope>NUCLEOTIDE SEQUENCE</scope>
</reference>
<keyword evidence="3" id="KW-1185">Reference proteome</keyword>
<dbReference type="Gene3D" id="3.40.50.150">
    <property type="entry name" value="Vaccinia Virus protein VP39"/>
    <property type="match status" value="1"/>
</dbReference>
<feature type="compositionally biased region" description="Low complexity" evidence="1">
    <location>
        <begin position="245"/>
        <end position="258"/>
    </location>
</feature>
<feature type="region of interest" description="Disordered" evidence="1">
    <location>
        <begin position="308"/>
        <end position="526"/>
    </location>
</feature>
<feature type="compositionally biased region" description="Polar residues" evidence="1">
    <location>
        <begin position="493"/>
        <end position="510"/>
    </location>
</feature>
<feature type="compositionally biased region" description="Basic and acidic residues" evidence="1">
    <location>
        <begin position="615"/>
        <end position="626"/>
    </location>
</feature>
<dbReference type="SUPFAM" id="SSF53335">
    <property type="entry name" value="S-adenosyl-L-methionine-dependent methyltransferases"/>
    <property type="match status" value="1"/>
</dbReference>
<sequence length="1516" mass="165069">MTSRILHPSSKATRSRAEEADVQKTSLKSKRTSFLPAPVSSKSSIPITTSLRSITRKPIQASTAASTIKTKSPTTKLPTKGPERQLPSYAATDNAGSGMGTSTQISADPLPQRQRLRRKNSLNHQQRSTYIKPDVSMDVQNQHVTPEVTKGNNTYPELMSGLSSSQFSAIPPHSSTVTVLENVASDSRMQSFINHGPQPPQSPQHTQLSTTPTLRLPAPPFGRSASASTTLSDSPGPFSNFSRGSTPTSISSASPAMSHIPRFSTRRASSPTRVHPRTIARKLFDKPVAGNSVADEVLTPVEEASNLASPFAPSLNSNDTITKKQSVDKKKVLRKSPPQTPPRVSSKAALPPISIDTAMAQGPKSEVPTRTKGPQSTVSPLVSSIPKLSTSRSASQSKIPPPRPSRDGTPTLEGFGRSPILLNNNVSVPGQGNDRIETPESGSTEQKEKEPTREHNKSFRSTSKSLQTAKQSSAQTSTRRQSIVYSPHLIPRETSTTKESSLIRNNAGNQRSSREPSPSITSSNKSFSRFGLFAKKLKSSSETSLAPPSEKTNRKGPAAGTGHEGYGRYSRRGRSSSTSTVASRARSTSTESAEAGVTRTSGSRKSSFNTNDGRPQLDDFLKDRLEPVIIGGGGRVKENRNSSVGSSQPASNQSSTLSLDSMLQPRTVYRQDSTWTGSAISMMESSDSVNLNPGTSGATHPTIPTLAHRRSLHRAQLSGGESTPKLPQPINTKRTATSPGPATHDSALSTAPPTDASGPLTDVSEGHEGNWLRPKGKTLLKAKRSRKWNIFHRGQRSNDSLQSSTLSRQSSNDQPALGIYGLEPTQPMPHYALPDDFDTDQAEPMEDTLRTIEANLSNDEDDYPSEADQFHFREPSMLLPSPPKFPSQFESFSTIGAENATSKDFSNVALGRHPRLQHVGRIPQVTSRRERLHKPSPQSFSRPFVRQPDAKDKVEMDTIPTFPLPEVRPRLGLQTHMQSESSLHLPFETLKSAPPTNGMLYNLDGEREFLRFSPRKWSEVSTANSSSTMSLAAITAMISPPDAVLSDDEVWGEFDDFLDQVTSPLSMSPYTPGFSAPSDYLETSDDTIQPAIHASPDSSTTIETTGSIDSKALPTTYMQKLSFLGPPEVQAQLNSPVSLTDIHTNYGARTSTAKSNLRDSNLSTISGSQYSSQAPLSRSGSRTSTTSVQQKRLTRAMAEKTQSTSTESLRFSALMTSRWLSFDRVLFSPIQEQLRSTRQDRILVVDGLGNDDWSTYCALTYPEATVHSLSSMTLNPGSRQKIPEDWTAPANHRRHTHTDVTAPFPFVKNWFSAVVFRFPAANTSLAYRHTISECKRVLRPGGFLELSVLDMDMVNMGSKTSHAIRSLKMHMHSVRPDVSLSPVSDEILKLLGRKGFENVSRAVVGVPVVESGSNSPTKATEAQISGSAHAARLSLGDLLAKQAQSQDLHYPSTKAMAKAARWWWSKCYENIGPGQQPSIWTDENVLRECEARETGLKLFVCYAQKPVSPPRRTMSV</sequence>
<feature type="region of interest" description="Disordered" evidence="1">
    <location>
        <begin position="790"/>
        <end position="816"/>
    </location>
</feature>
<feature type="compositionally biased region" description="Low complexity" evidence="1">
    <location>
        <begin position="1177"/>
        <end position="1187"/>
    </location>
</feature>
<feature type="compositionally biased region" description="Polar residues" evidence="1">
    <location>
        <begin position="729"/>
        <end position="752"/>
    </location>
</feature>
<evidence type="ECO:0000256" key="1">
    <source>
        <dbReference type="SAM" id="MobiDB-lite"/>
    </source>
</evidence>
<evidence type="ECO:0008006" key="4">
    <source>
        <dbReference type="Google" id="ProtNLM"/>
    </source>
</evidence>
<feature type="compositionally biased region" description="Low complexity" evidence="1">
    <location>
        <begin position="575"/>
        <end position="596"/>
    </location>
</feature>
<feature type="compositionally biased region" description="Polar residues" evidence="1">
    <location>
        <begin position="421"/>
        <end position="430"/>
    </location>
</feature>
<feature type="compositionally biased region" description="Basic and acidic residues" evidence="1">
    <location>
        <begin position="321"/>
        <end position="330"/>
    </location>
</feature>
<proteinExistence type="predicted"/>
<gene>
    <name evidence="2" type="ORF">GOMPHAMPRED_001488</name>
</gene>
<accession>A0A8H3F606</accession>
<feature type="region of interest" description="Disordered" evidence="1">
    <location>
        <begin position="1"/>
        <end position="87"/>
    </location>
</feature>
<feature type="compositionally biased region" description="Polar residues" evidence="1">
    <location>
        <begin position="40"/>
        <end position="53"/>
    </location>
</feature>
<feature type="compositionally biased region" description="Low complexity" evidence="1">
    <location>
        <begin position="61"/>
        <end position="80"/>
    </location>
</feature>
<feature type="region of interest" description="Disordered" evidence="1">
    <location>
        <begin position="190"/>
        <end position="274"/>
    </location>
</feature>
<evidence type="ECO:0000313" key="3">
    <source>
        <dbReference type="Proteomes" id="UP000664169"/>
    </source>
</evidence>
<feature type="compositionally biased region" description="Polar residues" evidence="1">
    <location>
        <begin position="1151"/>
        <end position="1176"/>
    </location>
</feature>
<feature type="compositionally biased region" description="Polar residues" evidence="1">
    <location>
        <begin position="225"/>
        <end position="244"/>
    </location>
</feature>
<organism evidence="2 3">
    <name type="scientific">Gomphillus americanus</name>
    <dbReference type="NCBI Taxonomy" id="1940652"/>
    <lineage>
        <taxon>Eukaryota</taxon>
        <taxon>Fungi</taxon>
        <taxon>Dikarya</taxon>
        <taxon>Ascomycota</taxon>
        <taxon>Pezizomycotina</taxon>
        <taxon>Lecanoromycetes</taxon>
        <taxon>OSLEUM clade</taxon>
        <taxon>Ostropomycetidae</taxon>
        <taxon>Ostropales</taxon>
        <taxon>Graphidaceae</taxon>
        <taxon>Gomphilloideae</taxon>
        <taxon>Gomphillus</taxon>
    </lineage>
</organism>
<dbReference type="OrthoDB" id="5382952at2759"/>
<name>A0A8H3F606_9LECA</name>
<comment type="caution">
    <text evidence="2">The sequence shown here is derived from an EMBL/GenBank/DDBJ whole genome shotgun (WGS) entry which is preliminary data.</text>
</comment>
<protein>
    <recommendedName>
        <fullName evidence="4">Methyltransferase type 11 domain-containing protein</fullName>
    </recommendedName>
</protein>
<feature type="compositionally biased region" description="Polar residues" evidence="1">
    <location>
        <begin position="459"/>
        <end position="470"/>
    </location>
</feature>
<dbReference type="Proteomes" id="UP000664169">
    <property type="component" value="Unassembled WGS sequence"/>
</dbReference>
<feature type="region of interest" description="Disordered" evidence="1">
    <location>
        <begin position="1151"/>
        <end position="1189"/>
    </location>
</feature>
<feature type="compositionally biased region" description="Polar residues" evidence="1">
    <location>
        <begin position="203"/>
        <end position="213"/>
    </location>
</feature>
<feature type="compositionally biased region" description="Polar residues" evidence="1">
    <location>
        <begin position="641"/>
        <end position="661"/>
    </location>
</feature>
<feature type="compositionally biased region" description="Low complexity" evidence="1">
    <location>
        <begin position="471"/>
        <end position="482"/>
    </location>
</feature>
<feature type="compositionally biased region" description="Basic and acidic residues" evidence="1">
    <location>
        <begin position="445"/>
        <end position="457"/>
    </location>
</feature>
<feature type="compositionally biased region" description="Polar residues" evidence="1">
    <location>
        <begin position="598"/>
        <end position="613"/>
    </location>
</feature>
<dbReference type="EMBL" id="CAJPDQ010000013">
    <property type="protein sequence ID" value="CAF9918318.1"/>
    <property type="molecule type" value="Genomic_DNA"/>
</dbReference>
<dbReference type="InterPro" id="IPR029063">
    <property type="entry name" value="SAM-dependent_MTases_sf"/>
</dbReference>
<feature type="region of interest" description="Disordered" evidence="1">
    <location>
        <begin position="927"/>
        <end position="950"/>
    </location>
</feature>
<evidence type="ECO:0000313" key="2">
    <source>
        <dbReference type="EMBL" id="CAF9918318.1"/>
    </source>
</evidence>
<feature type="region of interest" description="Disordered" evidence="1">
    <location>
        <begin position="93"/>
        <end position="112"/>
    </location>
</feature>
<feature type="compositionally biased region" description="Low complexity" evidence="1">
    <location>
        <begin position="800"/>
        <end position="811"/>
    </location>
</feature>